<keyword evidence="4" id="KW-0676">Redox-active center</keyword>
<keyword evidence="3" id="KW-1015">Disulfide bond</keyword>
<dbReference type="PANTHER" id="PTHR42852:SF6">
    <property type="entry name" value="THIOL:DISULFIDE INTERCHANGE PROTEIN DSBE"/>
    <property type="match status" value="1"/>
</dbReference>
<evidence type="ECO:0000313" key="8">
    <source>
        <dbReference type="Proteomes" id="UP000192472"/>
    </source>
</evidence>
<keyword evidence="5" id="KW-0732">Signal</keyword>
<dbReference type="InterPro" id="IPR036249">
    <property type="entry name" value="Thioredoxin-like_sf"/>
</dbReference>
<dbReference type="PANTHER" id="PTHR42852">
    <property type="entry name" value="THIOL:DISULFIDE INTERCHANGE PROTEIN DSBE"/>
    <property type="match status" value="1"/>
</dbReference>
<dbReference type="InterPro" id="IPR050553">
    <property type="entry name" value="Thioredoxin_ResA/DsbE_sf"/>
</dbReference>
<proteinExistence type="predicted"/>
<dbReference type="EMBL" id="FWYF01000001">
    <property type="protein sequence ID" value="SMD31901.1"/>
    <property type="molecule type" value="Genomic_DNA"/>
</dbReference>
<feature type="chain" id="PRO_5010704193" evidence="5">
    <location>
        <begin position="24"/>
        <end position="477"/>
    </location>
</feature>
<dbReference type="Pfam" id="PF17127">
    <property type="entry name" value="DUF5106"/>
    <property type="match status" value="1"/>
</dbReference>
<gene>
    <name evidence="7" type="ORF">SAMN04488029_0239</name>
</gene>
<dbReference type="InterPro" id="IPR013766">
    <property type="entry name" value="Thioredoxin_domain"/>
</dbReference>
<evidence type="ECO:0000256" key="4">
    <source>
        <dbReference type="ARBA" id="ARBA00023284"/>
    </source>
</evidence>
<keyword evidence="8" id="KW-1185">Reference proteome</keyword>
<evidence type="ECO:0000256" key="3">
    <source>
        <dbReference type="ARBA" id="ARBA00023157"/>
    </source>
</evidence>
<dbReference type="SUPFAM" id="SSF52833">
    <property type="entry name" value="Thioredoxin-like"/>
    <property type="match status" value="1"/>
</dbReference>
<dbReference type="InterPro" id="IPR012336">
    <property type="entry name" value="Thioredoxin-like_fold"/>
</dbReference>
<dbReference type="Pfam" id="PF13905">
    <property type="entry name" value="Thioredoxin_8"/>
    <property type="match status" value="1"/>
</dbReference>
<dbReference type="InterPro" id="IPR033395">
    <property type="entry name" value="DUF5106"/>
</dbReference>
<evidence type="ECO:0000256" key="5">
    <source>
        <dbReference type="SAM" id="SignalP"/>
    </source>
</evidence>
<accession>A0A1W2G5N0</accession>
<evidence type="ECO:0000259" key="6">
    <source>
        <dbReference type="PROSITE" id="PS51352"/>
    </source>
</evidence>
<sequence length="477" mass="55969">MNKTNLLSLFTLLFICCHLIGSAQDIDTEKRAYKIEIIVEGIEDSVAYLGYYRGDKRYVLDTTSISNKGYMLFEDKKLIKTGVYFLYTGSYTMDFLIDRSLEFSLTTKRETTYPDLSIENCQDNEQFKAFQLVMINHQQNMKELTSTLDSTSVSSDTLRVRKRMSELNELNTNKRDSLLQSFGDTYMSQILIMMAKSPELEIDSDSLTMEQKKAQYNYYKDHFFDGIDFSSDGLIRAPNFYGKVREYIERVTFQHPDSIIASIDYVLAKCESNPELFRFWMGTFFQEYQNPKIMGMDKVFVHLSDNYYLNGKIDWADSTLLAELEKEMKFQRENQIGLKAPQIHLIDTLENRTSLYDIKSDYMVLYFYDPDCGHCKKKTPVLYDLYKKMEGDFDVAAITVGTDIKKWKDFIKKFDLKGWTNLGDPYYKSNFRVQYNVRSTPQVYIVDKDKKIIAKKLDVEQIENFISDRKRMDQLSQ</sequence>
<feature type="domain" description="Thioredoxin" evidence="6">
    <location>
        <begin position="334"/>
        <end position="477"/>
    </location>
</feature>
<reference evidence="7 8" key="1">
    <citation type="submission" date="2017-04" db="EMBL/GenBank/DDBJ databases">
        <authorList>
            <person name="Afonso C.L."/>
            <person name="Miller P.J."/>
            <person name="Scott M.A."/>
            <person name="Spackman E."/>
            <person name="Goraichik I."/>
            <person name="Dimitrov K.M."/>
            <person name="Suarez D.L."/>
            <person name="Swayne D.E."/>
        </authorList>
    </citation>
    <scope>NUCLEOTIDE SEQUENCE [LARGE SCALE GENOMIC DNA]</scope>
    <source>
        <strain evidence="7 8">DSM 26133</strain>
    </source>
</reference>
<dbReference type="Gene3D" id="3.40.30.10">
    <property type="entry name" value="Glutaredoxin"/>
    <property type="match status" value="1"/>
</dbReference>
<evidence type="ECO:0000313" key="7">
    <source>
        <dbReference type="EMBL" id="SMD31901.1"/>
    </source>
</evidence>
<dbReference type="AlphaFoldDB" id="A0A1W2G5N0"/>
<protein>
    <submittedName>
        <fullName evidence="7">Peroxiredoxin</fullName>
    </submittedName>
</protein>
<organism evidence="7 8">
    <name type="scientific">Reichenbachiella faecimaris</name>
    <dbReference type="NCBI Taxonomy" id="692418"/>
    <lineage>
        <taxon>Bacteria</taxon>
        <taxon>Pseudomonadati</taxon>
        <taxon>Bacteroidota</taxon>
        <taxon>Cytophagia</taxon>
        <taxon>Cytophagales</taxon>
        <taxon>Reichenbachiellaceae</taxon>
        <taxon>Reichenbachiella</taxon>
    </lineage>
</organism>
<dbReference type="GO" id="GO:0017004">
    <property type="term" value="P:cytochrome complex assembly"/>
    <property type="evidence" value="ECO:0007669"/>
    <property type="project" value="UniProtKB-KW"/>
</dbReference>
<dbReference type="Proteomes" id="UP000192472">
    <property type="component" value="Unassembled WGS sequence"/>
</dbReference>
<feature type="signal peptide" evidence="5">
    <location>
        <begin position="1"/>
        <end position="23"/>
    </location>
</feature>
<evidence type="ECO:0000256" key="2">
    <source>
        <dbReference type="ARBA" id="ARBA00022748"/>
    </source>
</evidence>
<dbReference type="GO" id="GO:0030313">
    <property type="term" value="C:cell envelope"/>
    <property type="evidence" value="ECO:0007669"/>
    <property type="project" value="UniProtKB-SubCell"/>
</dbReference>
<dbReference type="STRING" id="692418.SAMN04488029_0239"/>
<keyword evidence="2" id="KW-0201">Cytochrome c-type biogenesis</keyword>
<dbReference type="PROSITE" id="PS51352">
    <property type="entry name" value="THIOREDOXIN_2"/>
    <property type="match status" value="1"/>
</dbReference>
<name>A0A1W2G5N0_REIFA</name>
<comment type="subcellular location">
    <subcellularLocation>
        <location evidence="1">Cell envelope</location>
    </subcellularLocation>
</comment>
<evidence type="ECO:0000256" key="1">
    <source>
        <dbReference type="ARBA" id="ARBA00004196"/>
    </source>
</evidence>